<dbReference type="EMBL" id="AP024749">
    <property type="protein sequence ID" value="BCY28271.1"/>
    <property type="molecule type" value="Genomic_DNA"/>
</dbReference>
<protein>
    <recommendedName>
        <fullName evidence="3">Lipoprotein</fullName>
    </recommendedName>
</protein>
<name>A0ABM7S6H6_9FLAO</name>
<evidence type="ECO:0008006" key="3">
    <source>
        <dbReference type="Google" id="ProtNLM"/>
    </source>
</evidence>
<evidence type="ECO:0000313" key="1">
    <source>
        <dbReference type="EMBL" id="BCY28271.1"/>
    </source>
</evidence>
<keyword evidence="2" id="KW-1185">Reference proteome</keyword>
<evidence type="ECO:0000313" key="2">
    <source>
        <dbReference type="Proteomes" id="UP000825258"/>
    </source>
</evidence>
<reference evidence="1 2" key="1">
    <citation type="submission" date="2021-06" db="EMBL/GenBank/DDBJ databases">
        <title>Whole genome sequences of Flavobacterium sp. KK2020170 and assembly.</title>
        <authorList>
            <person name="Kitahara K."/>
            <person name="Miyoshi S."/>
            <person name="Uesaka K."/>
        </authorList>
    </citation>
    <scope>NUCLEOTIDE SEQUENCE [LARGE SCALE GENOMIC DNA]</scope>
    <source>
        <strain evidence="1 2">KK2020170</strain>
    </source>
</reference>
<dbReference type="RefSeq" id="WP_221259874.1">
    <property type="nucleotide sequence ID" value="NZ_AP024749.1"/>
</dbReference>
<organism evidence="1 2">
    <name type="scientific">Flavobacterium okayamense</name>
    <dbReference type="NCBI Taxonomy" id="2830782"/>
    <lineage>
        <taxon>Bacteria</taxon>
        <taxon>Pseudomonadati</taxon>
        <taxon>Bacteroidota</taxon>
        <taxon>Flavobacteriia</taxon>
        <taxon>Flavobacteriales</taxon>
        <taxon>Flavobacteriaceae</taxon>
        <taxon>Flavobacterium</taxon>
    </lineage>
</organism>
<gene>
    <name evidence="1" type="ORF">KK2020170_11390</name>
</gene>
<accession>A0ABM7S6H6</accession>
<dbReference type="Proteomes" id="UP000825258">
    <property type="component" value="Chromosome"/>
</dbReference>
<proteinExistence type="predicted"/>
<sequence>MKKIIVPIIIALILSNSCSVGYEVSKTFTPLRTLNCDTISTKIDLYFDGEKIDFEYEKIGLIEIQGNYSSKDAELIEEVKKIASSKCCDAVINLKKSYIDRDEKLLFTDVPDKKYTSIVFNGIAVRKLKDK</sequence>